<dbReference type="EMBL" id="AWFH01000002">
    <property type="protein sequence ID" value="KCZ64663.1"/>
    <property type="molecule type" value="Genomic_DNA"/>
</dbReference>
<dbReference type="AlphaFoldDB" id="A0A059EAH1"/>
<gene>
    <name evidence="1" type="ORF">HY36_12520</name>
</gene>
<organism evidence="1 2">
    <name type="scientific">Hyphomonas atlantica</name>
    <dbReference type="NCBI Taxonomy" id="1280948"/>
    <lineage>
        <taxon>Bacteria</taxon>
        <taxon>Pseudomonadati</taxon>
        <taxon>Pseudomonadota</taxon>
        <taxon>Alphaproteobacteria</taxon>
        <taxon>Hyphomonadales</taxon>
        <taxon>Hyphomonadaceae</taxon>
        <taxon>Hyphomonas</taxon>
    </lineage>
</organism>
<dbReference type="InterPro" id="IPR036291">
    <property type="entry name" value="NAD(P)-bd_dom_sf"/>
</dbReference>
<name>A0A059EAH1_9PROT</name>
<comment type="caution">
    <text evidence="1">The sequence shown here is derived from an EMBL/GenBank/DDBJ whole genome shotgun (WGS) entry which is preliminary data.</text>
</comment>
<protein>
    <submittedName>
        <fullName evidence="1">Uncharacterized protein</fullName>
    </submittedName>
</protein>
<dbReference type="SUPFAM" id="SSF51735">
    <property type="entry name" value="NAD(P)-binding Rossmann-fold domains"/>
    <property type="match status" value="1"/>
</dbReference>
<evidence type="ECO:0000313" key="2">
    <source>
        <dbReference type="Proteomes" id="UP000024547"/>
    </source>
</evidence>
<accession>A0A059EAH1</accession>
<dbReference type="Proteomes" id="UP000024547">
    <property type="component" value="Unassembled WGS sequence"/>
</dbReference>
<reference evidence="1 2" key="1">
    <citation type="journal article" date="2014" name="Antonie Van Leeuwenhoek">
        <title>Hyphomonas beringensis sp. nov. and Hyphomonas chukchiensis sp. nov., isolated from surface seawater of the Bering Sea and Chukchi Sea.</title>
        <authorList>
            <person name="Li C."/>
            <person name="Lai Q."/>
            <person name="Li G."/>
            <person name="Dong C."/>
            <person name="Wang J."/>
            <person name="Liao Y."/>
            <person name="Shao Z."/>
        </authorList>
    </citation>
    <scope>NUCLEOTIDE SEQUENCE [LARGE SCALE GENOMIC DNA]</scope>
    <source>
        <strain evidence="1 2">22II1-22F38</strain>
    </source>
</reference>
<evidence type="ECO:0000313" key="1">
    <source>
        <dbReference type="EMBL" id="KCZ64663.1"/>
    </source>
</evidence>
<dbReference type="Gene3D" id="3.40.50.720">
    <property type="entry name" value="NAD(P)-binding Rossmann-like Domain"/>
    <property type="match status" value="1"/>
</dbReference>
<keyword evidence="2" id="KW-1185">Reference proteome</keyword>
<sequence>MARLEDKTVLIPCGTTSIGFAAALLFLEEGARIAIRGRMSGGSKRPLVKSARA</sequence>
<proteinExistence type="predicted"/>
<dbReference type="STRING" id="1280948.HY36_12520"/>